<dbReference type="Gene3D" id="3.50.80.20">
    <property type="entry name" value="D-Ala-D-Ala carboxypeptidase C, peptidase S13"/>
    <property type="match status" value="1"/>
</dbReference>
<dbReference type="PANTHER" id="PTHR30023:SF0">
    <property type="entry name" value="PENICILLIN-SENSITIVE CARBOXYPEPTIDASE A"/>
    <property type="match status" value="1"/>
</dbReference>
<evidence type="ECO:0000313" key="4">
    <source>
        <dbReference type="Proteomes" id="UP001139353"/>
    </source>
</evidence>
<dbReference type="EMBL" id="JAJLJH010000003">
    <property type="protein sequence ID" value="MCK9686656.1"/>
    <property type="molecule type" value="Genomic_DNA"/>
</dbReference>
<protein>
    <submittedName>
        <fullName evidence="3">D-alanyl-D-alanine carboxypeptidase/D-alanyl-D-alanine-endopeptidase</fullName>
        <ecNumber evidence="3">3.4.16.4</ecNumber>
    </submittedName>
</protein>
<dbReference type="EC" id="3.4.16.4" evidence="3"/>
<dbReference type="InterPro" id="IPR006311">
    <property type="entry name" value="TAT_signal"/>
</dbReference>
<dbReference type="SUPFAM" id="SSF56601">
    <property type="entry name" value="beta-lactamase/transpeptidase-like"/>
    <property type="match status" value="1"/>
</dbReference>
<dbReference type="GO" id="GO:0009002">
    <property type="term" value="F:serine-type D-Ala-D-Ala carboxypeptidase activity"/>
    <property type="evidence" value="ECO:0007669"/>
    <property type="project" value="UniProtKB-EC"/>
</dbReference>
<dbReference type="InterPro" id="IPR000667">
    <property type="entry name" value="Peptidase_S13"/>
</dbReference>
<reference evidence="3" key="1">
    <citation type="submission" date="2021-11" db="EMBL/GenBank/DDBJ databases">
        <title>BS-T2-15 a new species belonging to the Comamonadaceae family isolated from the soil of a French oak forest.</title>
        <authorList>
            <person name="Mieszkin S."/>
            <person name="Alain K."/>
        </authorList>
    </citation>
    <scope>NUCLEOTIDE SEQUENCE</scope>
    <source>
        <strain evidence="3">BS-T2-15</strain>
    </source>
</reference>
<dbReference type="PRINTS" id="PR00922">
    <property type="entry name" value="DADACBPTASE3"/>
</dbReference>
<dbReference type="PROSITE" id="PS51318">
    <property type="entry name" value="TAT"/>
    <property type="match status" value="1"/>
</dbReference>
<gene>
    <name evidence="3" type="primary">dacB</name>
    <name evidence="3" type="ORF">LPC04_13145</name>
</gene>
<dbReference type="Proteomes" id="UP001139353">
    <property type="component" value="Unassembled WGS sequence"/>
</dbReference>
<dbReference type="Pfam" id="PF02113">
    <property type="entry name" value="Peptidase_S13"/>
    <property type="match status" value="1"/>
</dbReference>
<proteinExistence type="inferred from homology"/>
<dbReference type="GO" id="GO:0006508">
    <property type="term" value="P:proteolysis"/>
    <property type="evidence" value="ECO:0007669"/>
    <property type="project" value="InterPro"/>
</dbReference>
<dbReference type="PANTHER" id="PTHR30023">
    <property type="entry name" value="D-ALANYL-D-ALANINE CARBOXYPEPTIDASE"/>
    <property type="match status" value="1"/>
</dbReference>
<accession>A0A9X2C0Q4</accession>
<dbReference type="Gene3D" id="3.40.710.10">
    <property type="entry name" value="DD-peptidase/beta-lactamase superfamily"/>
    <property type="match status" value="1"/>
</dbReference>
<evidence type="ECO:0000256" key="2">
    <source>
        <dbReference type="ARBA" id="ARBA00022801"/>
    </source>
</evidence>
<dbReference type="NCBIfam" id="TIGR00666">
    <property type="entry name" value="PBP4"/>
    <property type="match status" value="1"/>
</dbReference>
<evidence type="ECO:0000256" key="1">
    <source>
        <dbReference type="ARBA" id="ARBA00006096"/>
    </source>
</evidence>
<dbReference type="GO" id="GO:0000270">
    <property type="term" value="P:peptidoglycan metabolic process"/>
    <property type="evidence" value="ECO:0007669"/>
    <property type="project" value="TreeGrafter"/>
</dbReference>
<evidence type="ECO:0000313" key="3">
    <source>
        <dbReference type="EMBL" id="MCK9686656.1"/>
    </source>
</evidence>
<name>A0A9X2C0Q4_9BURK</name>
<comment type="similarity">
    <text evidence="1">Belongs to the peptidase S13 family.</text>
</comment>
<dbReference type="AlphaFoldDB" id="A0A9X2C0Q4"/>
<dbReference type="InterPro" id="IPR012338">
    <property type="entry name" value="Beta-lactam/transpept-like"/>
</dbReference>
<keyword evidence="3" id="KW-0645">Protease</keyword>
<dbReference type="RefSeq" id="WP_275682698.1">
    <property type="nucleotide sequence ID" value="NZ_JAJLJH010000003.1"/>
</dbReference>
<comment type="caution">
    <text evidence="3">The sequence shown here is derived from an EMBL/GenBank/DDBJ whole genome shotgun (WGS) entry which is preliminary data.</text>
</comment>
<organism evidence="3 4">
    <name type="scientific">Scleromatobacter humisilvae</name>
    <dbReference type="NCBI Taxonomy" id="2897159"/>
    <lineage>
        <taxon>Bacteria</taxon>
        <taxon>Pseudomonadati</taxon>
        <taxon>Pseudomonadota</taxon>
        <taxon>Betaproteobacteria</taxon>
        <taxon>Burkholderiales</taxon>
        <taxon>Sphaerotilaceae</taxon>
        <taxon>Scleromatobacter</taxon>
    </lineage>
</organism>
<keyword evidence="4" id="KW-1185">Reference proteome</keyword>
<keyword evidence="2 3" id="KW-0378">Hydrolase</keyword>
<sequence>MRHFARSPSDDDASEPRRRALRRLLAAGAGACSPLAWAIQSPGVAGHGAGLAPRGTPAQTGESLLRASGLPLSSFGAYVRSVDSEMPLVAVNPESSYAMASTTKVVTSLAALDLLGVNFRWRTFAFLRGTLVEGTLLGDLLIVGGGDARLTSAELRDWFGQLRAQGLRRIAGNIVLDRYAFDLNEGDFANTPPPSTGRAYHVRPDAFAIDEGLLHVGIDPARGAKAAVALEPPLAGLRIVNKVAMRGGCSATARLADDASGQRLDVQGSWGANCGHRELTLVPTAPAQFTTRALAGLWAEAGGSLSGIVVERARQVGATLIPAGPDGQPQLPWSVHLSQPLPVVLHDMNKVSDNVTARHLMLALSRGFPLRAATLPDAQARMQEWLVRQGLGEGDVRVENGSGLSRGERAKPRALAHLLANAWHAPQLREFLLSLPVAGMDGTLQHRMQGTAAAGHAFLKTGTLLDTRALAGYVQAASGRIYAVAMMVNHPDAARATPALDRVIEWIAKSC</sequence>
<keyword evidence="3" id="KW-0121">Carboxypeptidase</keyword>